<organism evidence="6 7">
    <name type="scientific">Pararhodobacter zhoushanensis</name>
    <dbReference type="NCBI Taxonomy" id="2479545"/>
    <lineage>
        <taxon>Bacteria</taxon>
        <taxon>Pseudomonadati</taxon>
        <taxon>Pseudomonadota</taxon>
        <taxon>Alphaproteobacteria</taxon>
        <taxon>Rhodobacterales</taxon>
        <taxon>Paracoccaceae</taxon>
        <taxon>Pararhodobacter</taxon>
    </lineage>
</organism>
<reference evidence="6 7" key="1">
    <citation type="submission" date="2022-10" db="EMBL/GenBank/DDBJ databases">
        <title>Pararhodobacter sp. nov., isolated from marine algae.</title>
        <authorList>
            <person name="Choi B.J."/>
            <person name="Kim J.M."/>
            <person name="Lee J.K."/>
            <person name="Choi D.G."/>
            <person name="Jeon C.O."/>
        </authorList>
    </citation>
    <scope>NUCLEOTIDE SEQUENCE [LARGE SCALE GENOMIC DNA]</scope>
    <source>
        <strain evidence="6 7">ZQ420</strain>
    </source>
</reference>
<keyword evidence="4" id="KW-0804">Transcription</keyword>
<evidence type="ECO:0000256" key="2">
    <source>
        <dbReference type="ARBA" id="ARBA00023015"/>
    </source>
</evidence>
<dbReference type="InterPro" id="IPR005119">
    <property type="entry name" value="LysR_subst-bd"/>
</dbReference>
<evidence type="ECO:0000256" key="3">
    <source>
        <dbReference type="ARBA" id="ARBA00023125"/>
    </source>
</evidence>
<keyword evidence="3" id="KW-0238">DNA-binding</keyword>
<dbReference type="PROSITE" id="PS50931">
    <property type="entry name" value="HTH_LYSR"/>
    <property type="match status" value="1"/>
</dbReference>
<evidence type="ECO:0000256" key="4">
    <source>
        <dbReference type="ARBA" id="ARBA00023163"/>
    </source>
</evidence>
<dbReference type="Pfam" id="PF03466">
    <property type="entry name" value="LysR_substrate"/>
    <property type="match status" value="1"/>
</dbReference>
<dbReference type="PANTHER" id="PTHR30537">
    <property type="entry name" value="HTH-TYPE TRANSCRIPTIONAL REGULATOR"/>
    <property type="match status" value="1"/>
</dbReference>
<evidence type="ECO:0000259" key="5">
    <source>
        <dbReference type="PROSITE" id="PS50931"/>
    </source>
</evidence>
<proteinExistence type="inferred from homology"/>
<dbReference type="InterPro" id="IPR036388">
    <property type="entry name" value="WH-like_DNA-bd_sf"/>
</dbReference>
<dbReference type="InterPro" id="IPR000847">
    <property type="entry name" value="LysR_HTH_N"/>
</dbReference>
<dbReference type="EMBL" id="JAPDFL010000001">
    <property type="protein sequence ID" value="MCW1931327.1"/>
    <property type="molecule type" value="Genomic_DNA"/>
</dbReference>
<dbReference type="PRINTS" id="PR00039">
    <property type="entry name" value="HTHLYSR"/>
</dbReference>
<dbReference type="InterPro" id="IPR058163">
    <property type="entry name" value="LysR-type_TF_proteobact-type"/>
</dbReference>
<dbReference type="RefSeq" id="WP_264504452.1">
    <property type="nucleotide sequence ID" value="NZ_JAPDFL010000001.1"/>
</dbReference>
<evidence type="ECO:0000313" key="6">
    <source>
        <dbReference type="EMBL" id="MCW1931327.1"/>
    </source>
</evidence>
<keyword evidence="7" id="KW-1185">Reference proteome</keyword>
<keyword evidence="2" id="KW-0805">Transcription regulation</keyword>
<comment type="similarity">
    <text evidence="1">Belongs to the LysR transcriptional regulatory family.</text>
</comment>
<evidence type="ECO:0000313" key="7">
    <source>
        <dbReference type="Proteomes" id="UP001208938"/>
    </source>
</evidence>
<gene>
    <name evidence="6" type="ORF">OKW52_03350</name>
</gene>
<comment type="caution">
    <text evidence="6">The sequence shown here is derived from an EMBL/GenBank/DDBJ whole genome shotgun (WGS) entry which is preliminary data.</text>
</comment>
<accession>A0ABT3GUW8</accession>
<dbReference type="PANTHER" id="PTHR30537:SF74">
    <property type="entry name" value="HTH-TYPE TRANSCRIPTIONAL REGULATOR TRPI"/>
    <property type="match status" value="1"/>
</dbReference>
<dbReference type="Gene3D" id="1.10.10.10">
    <property type="entry name" value="Winged helix-like DNA-binding domain superfamily/Winged helix DNA-binding domain"/>
    <property type="match status" value="1"/>
</dbReference>
<sequence>MNLPPLNALRAFEAAARNGGYVAAAGELGVTPAAVSQQVRRLEDHLGRRLFTRHNNRITLTDAGQAIYAETARALGDLAQMAERAQGGRVQGRLVVSCLPSLAEAWLLPRLQPDGPLIDLRLEADPVAFARDGIDLRLSYGDALYPDLVTQPLFRDAVLPLAAPALAAHWPDLPDDRLIHTDWGAGFASHPTWRDWLTAHAPDRPPPAPGSGHRIGGSFLALDMARRGLGVALGQRALAAPMIAAGDLIALSPHSLPLGHAYVAIHPHAKSRKPALKRMLALLIQPR</sequence>
<dbReference type="Gene3D" id="3.40.190.10">
    <property type="entry name" value="Periplasmic binding protein-like II"/>
    <property type="match status" value="2"/>
</dbReference>
<dbReference type="SUPFAM" id="SSF53850">
    <property type="entry name" value="Periplasmic binding protein-like II"/>
    <property type="match status" value="1"/>
</dbReference>
<dbReference type="SUPFAM" id="SSF46785">
    <property type="entry name" value="Winged helix' DNA-binding domain"/>
    <property type="match status" value="1"/>
</dbReference>
<evidence type="ECO:0000256" key="1">
    <source>
        <dbReference type="ARBA" id="ARBA00009437"/>
    </source>
</evidence>
<protein>
    <submittedName>
        <fullName evidence="6">LysR family transcriptional regulator</fullName>
    </submittedName>
</protein>
<dbReference type="InterPro" id="IPR036390">
    <property type="entry name" value="WH_DNA-bd_sf"/>
</dbReference>
<dbReference type="Pfam" id="PF00126">
    <property type="entry name" value="HTH_1"/>
    <property type="match status" value="1"/>
</dbReference>
<dbReference type="Proteomes" id="UP001208938">
    <property type="component" value="Unassembled WGS sequence"/>
</dbReference>
<feature type="domain" description="HTH lysR-type" evidence="5">
    <location>
        <begin position="4"/>
        <end position="61"/>
    </location>
</feature>
<name>A0ABT3GUW8_9RHOB</name>